<dbReference type="HOGENOM" id="CLU_1591749_0_0_11"/>
<evidence type="ECO:0000313" key="1">
    <source>
        <dbReference type="EMBL" id="EKX91238.1"/>
    </source>
</evidence>
<sequence>MISPTNPANPNQDPGKDFHDLLANLANHNKDLAFFKDKCLNILTHQVDWPVDDLIGYLEDLRPENILTPKTLQELHAQEIFQDSEHLMEKYSILLEALDEARSSEARRLLWPYQVAISQYAMYFREVPSERVAIGIEQLVWKNYTFADASRDISHYLRHGTLRHCGT</sequence>
<proteinExistence type="predicted"/>
<gene>
    <name evidence="1" type="ORF">HMPREF9997_00841</name>
</gene>
<dbReference type="AlphaFoldDB" id="L1MIX2"/>
<dbReference type="Proteomes" id="UP000010445">
    <property type="component" value="Unassembled WGS sequence"/>
</dbReference>
<organism evidence="1 2">
    <name type="scientific">Corynebacterium durum F0235</name>
    <dbReference type="NCBI Taxonomy" id="1035195"/>
    <lineage>
        <taxon>Bacteria</taxon>
        <taxon>Bacillati</taxon>
        <taxon>Actinomycetota</taxon>
        <taxon>Actinomycetes</taxon>
        <taxon>Mycobacteriales</taxon>
        <taxon>Corynebacteriaceae</taxon>
        <taxon>Corynebacterium</taxon>
    </lineage>
</organism>
<reference evidence="1 2" key="1">
    <citation type="submission" date="2012-05" db="EMBL/GenBank/DDBJ databases">
        <authorList>
            <person name="Weinstock G."/>
            <person name="Sodergren E."/>
            <person name="Lobos E.A."/>
            <person name="Fulton L."/>
            <person name="Fulton R."/>
            <person name="Courtney L."/>
            <person name="Fronick C."/>
            <person name="O'Laughlin M."/>
            <person name="Godfrey J."/>
            <person name="Wilson R.M."/>
            <person name="Miner T."/>
            <person name="Farmer C."/>
            <person name="Delehaunty K."/>
            <person name="Cordes M."/>
            <person name="Minx P."/>
            <person name="Tomlinson C."/>
            <person name="Chen J."/>
            <person name="Wollam A."/>
            <person name="Pepin K.H."/>
            <person name="Bhonagiri V."/>
            <person name="Zhang X."/>
            <person name="Suruliraj S."/>
            <person name="Warren W."/>
            <person name="Mitreva M."/>
            <person name="Mardis E.R."/>
            <person name="Wilson R.K."/>
        </authorList>
    </citation>
    <scope>NUCLEOTIDE SEQUENCE [LARGE SCALE GENOMIC DNA]</scope>
    <source>
        <strain evidence="1 2">F0235</strain>
    </source>
</reference>
<accession>L1MIX2</accession>
<dbReference type="EMBL" id="AMEM01000013">
    <property type="protein sequence ID" value="EKX91238.1"/>
    <property type="molecule type" value="Genomic_DNA"/>
</dbReference>
<dbReference type="RefSeq" id="WP_006063084.1">
    <property type="nucleotide sequence ID" value="NZ_KB290828.1"/>
</dbReference>
<dbReference type="PATRIC" id="fig|1035195.3.peg.753"/>
<comment type="caution">
    <text evidence="1">The sequence shown here is derived from an EMBL/GenBank/DDBJ whole genome shotgun (WGS) entry which is preliminary data.</text>
</comment>
<name>L1MIX2_9CORY</name>
<protein>
    <submittedName>
        <fullName evidence="1">Uncharacterized protein</fullName>
    </submittedName>
</protein>
<dbReference type="STRING" id="1035195.HMPREF9997_00841"/>
<dbReference type="OrthoDB" id="9884617at2"/>
<evidence type="ECO:0000313" key="2">
    <source>
        <dbReference type="Proteomes" id="UP000010445"/>
    </source>
</evidence>
<keyword evidence="2" id="KW-1185">Reference proteome</keyword>